<organism evidence="6 7">
    <name type="scientific">Thelephora terrestris</name>
    <dbReference type="NCBI Taxonomy" id="56493"/>
    <lineage>
        <taxon>Eukaryota</taxon>
        <taxon>Fungi</taxon>
        <taxon>Dikarya</taxon>
        <taxon>Basidiomycota</taxon>
        <taxon>Agaricomycotina</taxon>
        <taxon>Agaricomycetes</taxon>
        <taxon>Thelephorales</taxon>
        <taxon>Thelephoraceae</taxon>
        <taxon>Thelephora</taxon>
    </lineage>
</organism>
<dbReference type="PROSITE" id="PS01031">
    <property type="entry name" value="SHSP"/>
    <property type="match status" value="1"/>
</dbReference>
<dbReference type="EMBL" id="WIUZ02000004">
    <property type="protein sequence ID" value="KAF9788358.1"/>
    <property type="molecule type" value="Genomic_DNA"/>
</dbReference>
<comment type="caution">
    <text evidence="6">The sequence shown here is derived from an EMBL/GenBank/DDBJ whole genome shotgun (WGS) entry which is preliminary data.</text>
</comment>
<dbReference type="OrthoDB" id="1431247at2759"/>
<comment type="similarity">
    <text evidence="2 3">Belongs to the small heat shock protein (HSP20) family.</text>
</comment>
<dbReference type="InterPro" id="IPR002068">
    <property type="entry name" value="A-crystallin/Hsp20_dom"/>
</dbReference>
<evidence type="ECO:0000256" key="2">
    <source>
        <dbReference type="PROSITE-ProRule" id="PRU00285"/>
    </source>
</evidence>
<protein>
    <recommendedName>
        <fullName evidence="5">SHSP domain-containing protein</fullName>
    </recommendedName>
</protein>
<feature type="domain" description="SHSP" evidence="5">
    <location>
        <begin position="208"/>
        <end position="325"/>
    </location>
</feature>
<reference evidence="6" key="1">
    <citation type="journal article" date="2020" name="Nat. Commun.">
        <title>Large-scale genome sequencing of mycorrhizal fungi provides insights into the early evolution of symbiotic traits.</title>
        <authorList>
            <person name="Miyauchi S."/>
            <person name="Kiss E."/>
            <person name="Kuo A."/>
            <person name="Drula E."/>
            <person name="Kohler A."/>
            <person name="Sanchez-Garcia M."/>
            <person name="Morin E."/>
            <person name="Andreopoulos B."/>
            <person name="Barry K.W."/>
            <person name="Bonito G."/>
            <person name="Buee M."/>
            <person name="Carver A."/>
            <person name="Chen C."/>
            <person name="Cichocki N."/>
            <person name="Clum A."/>
            <person name="Culley D."/>
            <person name="Crous P.W."/>
            <person name="Fauchery L."/>
            <person name="Girlanda M."/>
            <person name="Hayes R.D."/>
            <person name="Keri Z."/>
            <person name="LaButti K."/>
            <person name="Lipzen A."/>
            <person name="Lombard V."/>
            <person name="Magnuson J."/>
            <person name="Maillard F."/>
            <person name="Murat C."/>
            <person name="Nolan M."/>
            <person name="Ohm R.A."/>
            <person name="Pangilinan J."/>
            <person name="Pereira M.F."/>
            <person name="Perotto S."/>
            <person name="Peter M."/>
            <person name="Pfister S."/>
            <person name="Riley R."/>
            <person name="Sitrit Y."/>
            <person name="Stielow J.B."/>
            <person name="Szollosi G."/>
            <person name="Zifcakova L."/>
            <person name="Stursova M."/>
            <person name="Spatafora J.W."/>
            <person name="Tedersoo L."/>
            <person name="Vaario L.M."/>
            <person name="Yamada A."/>
            <person name="Yan M."/>
            <person name="Wang P."/>
            <person name="Xu J."/>
            <person name="Bruns T."/>
            <person name="Baldrian P."/>
            <person name="Vilgalys R."/>
            <person name="Dunand C."/>
            <person name="Henrissat B."/>
            <person name="Grigoriev I.V."/>
            <person name="Hibbett D."/>
            <person name="Nagy L.G."/>
            <person name="Martin F.M."/>
        </authorList>
    </citation>
    <scope>NUCLEOTIDE SEQUENCE</scope>
    <source>
        <strain evidence="6">UH-Tt-Lm1</strain>
    </source>
</reference>
<evidence type="ECO:0000313" key="7">
    <source>
        <dbReference type="Proteomes" id="UP000736335"/>
    </source>
</evidence>
<name>A0A9P6L9D0_9AGAM</name>
<dbReference type="CDD" id="cd06464">
    <property type="entry name" value="ACD_sHsps-like"/>
    <property type="match status" value="1"/>
</dbReference>
<dbReference type="InterPro" id="IPR031107">
    <property type="entry name" value="Small_HSP"/>
</dbReference>
<reference evidence="6" key="2">
    <citation type="submission" date="2020-11" db="EMBL/GenBank/DDBJ databases">
        <authorList>
            <consortium name="DOE Joint Genome Institute"/>
            <person name="Kuo A."/>
            <person name="Miyauchi S."/>
            <person name="Kiss E."/>
            <person name="Drula E."/>
            <person name="Kohler A."/>
            <person name="Sanchez-Garcia M."/>
            <person name="Andreopoulos B."/>
            <person name="Barry K.W."/>
            <person name="Bonito G."/>
            <person name="Buee M."/>
            <person name="Carver A."/>
            <person name="Chen C."/>
            <person name="Cichocki N."/>
            <person name="Clum A."/>
            <person name="Culley D."/>
            <person name="Crous P.W."/>
            <person name="Fauchery L."/>
            <person name="Girlanda M."/>
            <person name="Hayes R."/>
            <person name="Keri Z."/>
            <person name="Labutti K."/>
            <person name="Lipzen A."/>
            <person name="Lombard V."/>
            <person name="Magnuson J."/>
            <person name="Maillard F."/>
            <person name="Morin E."/>
            <person name="Murat C."/>
            <person name="Nolan M."/>
            <person name="Ohm R."/>
            <person name="Pangilinan J."/>
            <person name="Pereira M."/>
            <person name="Perotto S."/>
            <person name="Peter M."/>
            <person name="Riley R."/>
            <person name="Sitrit Y."/>
            <person name="Stielow B."/>
            <person name="Szollosi G."/>
            <person name="Zifcakova L."/>
            <person name="Stursova M."/>
            <person name="Spatafora J.W."/>
            <person name="Tedersoo L."/>
            <person name="Vaario L.-M."/>
            <person name="Yamada A."/>
            <person name="Yan M."/>
            <person name="Wang P."/>
            <person name="Xu J."/>
            <person name="Bruns T."/>
            <person name="Baldrian P."/>
            <person name="Vilgalys R."/>
            <person name="Henrissat B."/>
            <person name="Grigoriev I.V."/>
            <person name="Hibbett D."/>
            <person name="Nagy L.G."/>
            <person name="Martin F.M."/>
        </authorList>
    </citation>
    <scope>NUCLEOTIDE SEQUENCE</scope>
    <source>
        <strain evidence="6">UH-Tt-Lm1</strain>
    </source>
</reference>
<dbReference type="InterPro" id="IPR008978">
    <property type="entry name" value="HSP20-like_chaperone"/>
</dbReference>
<dbReference type="AlphaFoldDB" id="A0A9P6L9D0"/>
<dbReference type="Gene3D" id="2.60.40.790">
    <property type="match status" value="1"/>
</dbReference>
<feature type="compositionally biased region" description="Low complexity" evidence="4">
    <location>
        <begin position="43"/>
        <end position="52"/>
    </location>
</feature>
<dbReference type="PANTHER" id="PTHR11527">
    <property type="entry name" value="HEAT-SHOCK PROTEIN 20 FAMILY MEMBER"/>
    <property type="match status" value="1"/>
</dbReference>
<gene>
    <name evidence="6" type="ORF">BJ322DRAFT_1106359</name>
</gene>
<accession>A0A9P6L9D0</accession>
<keyword evidence="7" id="KW-1185">Reference proteome</keyword>
<sequence length="327" mass="35291">MSYGHPYQYTPDQPYGSTPTTPASFVAWDLQEQDASFQPPPQQDANPPQQPQVLNVNPGIPTIPIPQRASTSSQGLFRLRDYVHQNSVEPPPVGEETVDRLQCASGESLSLPGPHRSAPVRETRAAHPYRRSSGSEGVAQRLRRGVHESSSSGSQLRVSIPAMIGPTAITLSCPGQQYTASVGVPPASGSSTSELPVAPLSLQPAVVERNYAIRADVFYDKDANLMKAMLELPGLKKSDLKITLSRCPYTCVKQLTVAGKSKPVFPDVGLAVKERRFGKFYRTMAVPNDTTVEKVITDMQDGVLTIIVPGTSVSDPNQEPPAQVPIP</sequence>
<feature type="region of interest" description="Disordered" evidence="4">
    <location>
        <begin position="107"/>
        <end position="154"/>
    </location>
</feature>
<evidence type="ECO:0000313" key="6">
    <source>
        <dbReference type="EMBL" id="KAF9788358.1"/>
    </source>
</evidence>
<feature type="region of interest" description="Disordered" evidence="4">
    <location>
        <begin position="1"/>
        <end position="52"/>
    </location>
</feature>
<evidence type="ECO:0000256" key="4">
    <source>
        <dbReference type="SAM" id="MobiDB-lite"/>
    </source>
</evidence>
<evidence type="ECO:0000256" key="3">
    <source>
        <dbReference type="RuleBase" id="RU003616"/>
    </source>
</evidence>
<dbReference type="Proteomes" id="UP000736335">
    <property type="component" value="Unassembled WGS sequence"/>
</dbReference>
<evidence type="ECO:0000256" key="1">
    <source>
        <dbReference type="ARBA" id="ARBA00023016"/>
    </source>
</evidence>
<dbReference type="SUPFAM" id="SSF49764">
    <property type="entry name" value="HSP20-like chaperones"/>
    <property type="match status" value="1"/>
</dbReference>
<dbReference type="Pfam" id="PF00011">
    <property type="entry name" value="HSP20"/>
    <property type="match status" value="1"/>
</dbReference>
<keyword evidence="1" id="KW-0346">Stress response</keyword>
<proteinExistence type="inferred from homology"/>
<evidence type="ECO:0000259" key="5">
    <source>
        <dbReference type="PROSITE" id="PS01031"/>
    </source>
</evidence>